<reference evidence="2" key="1">
    <citation type="submission" date="2021-05" db="EMBL/GenBank/DDBJ databases">
        <authorList>
            <person name="Pietrasiak N."/>
            <person name="Ward R."/>
            <person name="Stajich J.E."/>
            <person name="Kurbessoian T."/>
        </authorList>
    </citation>
    <scope>NUCLEOTIDE SEQUENCE</scope>
    <source>
        <strain evidence="2">GSE-NOS-MK-12-04C</strain>
    </source>
</reference>
<keyword evidence="1" id="KW-0175">Coiled coil</keyword>
<comment type="caution">
    <text evidence="2">The sequence shown here is derived from an EMBL/GenBank/DDBJ whole genome shotgun (WGS) entry which is preliminary data.</text>
</comment>
<reference evidence="2" key="2">
    <citation type="journal article" date="2022" name="Microbiol. Resour. Announc.">
        <title>Metagenome Sequencing to Explore Phylogenomics of Terrestrial Cyanobacteria.</title>
        <authorList>
            <person name="Ward R.D."/>
            <person name="Stajich J.E."/>
            <person name="Johansen J.R."/>
            <person name="Huntemann M."/>
            <person name="Clum A."/>
            <person name="Foster B."/>
            <person name="Foster B."/>
            <person name="Roux S."/>
            <person name="Palaniappan K."/>
            <person name="Varghese N."/>
            <person name="Mukherjee S."/>
            <person name="Reddy T.B.K."/>
            <person name="Daum C."/>
            <person name="Copeland A."/>
            <person name="Chen I.A."/>
            <person name="Ivanova N.N."/>
            <person name="Kyrpides N.C."/>
            <person name="Shapiro N."/>
            <person name="Eloe-Fadrosh E.A."/>
            <person name="Pietrasiak N."/>
        </authorList>
    </citation>
    <scope>NUCLEOTIDE SEQUENCE</scope>
    <source>
        <strain evidence="2">GSE-NOS-MK-12-04C</strain>
    </source>
</reference>
<gene>
    <name evidence="2" type="ORF">KME60_05780</name>
</gene>
<organism evidence="2 3">
    <name type="scientific">Cyanomargarita calcarea GSE-NOS-MK-12-04C</name>
    <dbReference type="NCBI Taxonomy" id="2839659"/>
    <lineage>
        <taxon>Bacteria</taxon>
        <taxon>Bacillati</taxon>
        <taxon>Cyanobacteriota</taxon>
        <taxon>Cyanophyceae</taxon>
        <taxon>Nostocales</taxon>
        <taxon>Cyanomargaritaceae</taxon>
        <taxon>Cyanomargarita</taxon>
    </lineage>
</organism>
<feature type="coiled-coil region" evidence="1">
    <location>
        <begin position="85"/>
        <end position="112"/>
    </location>
</feature>
<sequence length="131" mass="15286">MNNPVELPSGKILNIARFVALIPNTDTCNISYDLILEGYSSPIYLEALDANALKQILQLEKDNKNTKTYLDWDKDEQLRKNQKAIALLAKRIERHQNMSEEESKEREELFEEFKQRIDSERLPGQKLYSQS</sequence>
<accession>A0A951QJA7</accession>
<name>A0A951QJA7_9CYAN</name>
<proteinExistence type="predicted"/>
<protein>
    <submittedName>
        <fullName evidence="2">Uncharacterized protein</fullName>
    </submittedName>
</protein>
<dbReference type="EMBL" id="JAHHGZ010000005">
    <property type="protein sequence ID" value="MBW4666951.1"/>
    <property type="molecule type" value="Genomic_DNA"/>
</dbReference>
<evidence type="ECO:0000313" key="3">
    <source>
        <dbReference type="Proteomes" id="UP000729701"/>
    </source>
</evidence>
<evidence type="ECO:0000256" key="1">
    <source>
        <dbReference type="SAM" id="Coils"/>
    </source>
</evidence>
<dbReference type="Proteomes" id="UP000729701">
    <property type="component" value="Unassembled WGS sequence"/>
</dbReference>
<evidence type="ECO:0000313" key="2">
    <source>
        <dbReference type="EMBL" id="MBW4666951.1"/>
    </source>
</evidence>
<dbReference type="AlphaFoldDB" id="A0A951QJA7"/>